<dbReference type="EMBL" id="GDJX01001838">
    <property type="protein sequence ID" value="JAT66098.1"/>
    <property type="molecule type" value="Transcribed_RNA"/>
</dbReference>
<dbReference type="AlphaFoldDB" id="A0A1D1ZGX1"/>
<name>A0A1D1ZGX1_9ARAE</name>
<gene>
    <name evidence="1" type="primary">At1g12290_0</name>
    <name evidence="1" type="ORF">g.67992</name>
</gene>
<proteinExistence type="predicted"/>
<protein>
    <submittedName>
        <fullName evidence="1">Putative disease resistance protein At1g12290</fullName>
    </submittedName>
</protein>
<evidence type="ECO:0000313" key="1">
    <source>
        <dbReference type="EMBL" id="JAT66098.1"/>
    </source>
</evidence>
<reference evidence="1" key="1">
    <citation type="submission" date="2015-07" db="EMBL/GenBank/DDBJ databases">
        <title>Transcriptome Assembly of Anthurium amnicola.</title>
        <authorList>
            <person name="Suzuki J."/>
        </authorList>
    </citation>
    <scope>NUCLEOTIDE SEQUENCE</scope>
</reference>
<organism evidence="1">
    <name type="scientific">Anthurium amnicola</name>
    <dbReference type="NCBI Taxonomy" id="1678845"/>
    <lineage>
        <taxon>Eukaryota</taxon>
        <taxon>Viridiplantae</taxon>
        <taxon>Streptophyta</taxon>
        <taxon>Embryophyta</taxon>
        <taxon>Tracheophyta</taxon>
        <taxon>Spermatophyta</taxon>
        <taxon>Magnoliopsida</taxon>
        <taxon>Liliopsida</taxon>
        <taxon>Araceae</taxon>
        <taxon>Pothoideae</taxon>
        <taxon>Potheae</taxon>
        <taxon>Anthurium</taxon>
    </lineage>
</organism>
<sequence length="169" mass="19118">MDSVVSIVQLFNNLWECCAPDLSYIEDIPRKVQELSDLVGDLKAMKADVNREVEKDRREPTAQGKRWLERANSIIGFADATIAEGRAAIEKDDKRSCPCFGSCCLNFSSRYQMGKDIVEATKVVTSHKEERRVLQLFHDFPKKRRVVLVGRSTRLAAEDEVSKPRESAG</sequence>
<accession>A0A1D1ZGX1</accession>